<evidence type="ECO:0000313" key="2">
    <source>
        <dbReference type="EMBL" id="KAK3488822.1"/>
    </source>
</evidence>
<dbReference type="GeneID" id="87875067"/>
<dbReference type="AlphaFoldDB" id="A0AAJ0MP28"/>
<keyword evidence="3" id="KW-1185">Reference proteome</keyword>
<keyword evidence="1" id="KW-0732">Signal</keyword>
<organism evidence="2 3">
    <name type="scientific">Neurospora hispaniola</name>
    <dbReference type="NCBI Taxonomy" id="588809"/>
    <lineage>
        <taxon>Eukaryota</taxon>
        <taxon>Fungi</taxon>
        <taxon>Dikarya</taxon>
        <taxon>Ascomycota</taxon>
        <taxon>Pezizomycotina</taxon>
        <taxon>Sordariomycetes</taxon>
        <taxon>Sordariomycetidae</taxon>
        <taxon>Sordariales</taxon>
        <taxon>Sordariaceae</taxon>
        <taxon>Neurospora</taxon>
    </lineage>
</organism>
<evidence type="ECO:0000256" key="1">
    <source>
        <dbReference type="SAM" id="SignalP"/>
    </source>
</evidence>
<feature type="signal peptide" evidence="1">
    <location>
        <begin position="1"/>
        <end position="15"/>
    </location>
</feature>
<protein>
    <recommendedName>
        <fullName evidence="4">Secreted protein</fullName>
    </recommendedName>
</protein>
<accession>A0AAJ0MP28</accession>
<gene>
    <name evidence="2" type="ORF">B0T23DRAFT_383977</name>
</gene>
<evidence type="ECO:0000313" key="3">
    <source>
        <dbReference type="Proteomes" id="UP001285908"/>
    </source>
</evidence>
<proteinExistence type="predicted"/>
<evidence type="ECO:0008006" key="4">
    <source>
        <dbReference type="Google" id="ProtNLM"/>
    </source>
</evidence>
<feature type="chain" id="PRO_5042591407" description="Secreted protein" evidence="1">
    <location>
        <begin position="16"/>
        <end position="79"/>
    </location>
</feature>
<dbReference type="EMBL" id="JAULSX010000006">
    <property type="protein sequence ID" value="KAK3488822.1"/>
    <property type="molecule type" value="Genomic_DNA"/>
</dbReference>
<comment type="caution">
    <text evidence="2">The sequence shown here is derived from an EMBL/GenBank/DDBJ whole genome shotgun (WGS) entry which is preliminary data.</text>
</comment>
<sequence length="79" mass="9041">MHMRVCAWYIGVVSGTAMVPFSCLLETSEGRIDNGIVSDALPDTHTHVPHDIHYGTPLPHLKDERPNMWLLARRSRYDR</sequence>
<dbReference type="RefSeq" id="XP_062690529.1">
    <property type="nucleotide sequence ID" value="XM_062837445.1"/>
</dbReference>
<reference evidence="2 3" key="1">
    <citation type="journal article" date="2023" name="Mol. Phylogenet. Evol.">
        <title>Genome-scale phylogeny and comparative genomics of the fungal order Sordariales.</title>
        <authorList>
            <person name="Hensen N."/>
            <person name="Bonometti L."/>
            <person name="Westerberg I."/>
            <person name="Brannstrom I.O."/>
            <person name="Guillou S."/>
            <person name="Cros-Aarteil S."/>
            <person name="Calhoun S."/>
            <person name="Haridas S."/>
            <person name="Kuo A."/>
            <person name="Mondo S."/>
            <person name="Pangilinan J."/>
            <person name="Riley R."/>
            <person name="LaButti K."/>
            <person name="Andreopoulos B."/>
            <person name="Lipzen A."/>
            <person name="Chen C."/>
            <person name="Yan M."/>
            <person name="Daum C."/>
            <person name="Ng V."/>
            <person name="Clum A."/>
            <person name="Steindorff A."/>
            <person name="Ohm R.A."/>
            <person name="Martin F."/>
            <person name="Silar P."/>
            <person name="Natvig D.O."/>
            <person name="Lalanne C."/>
            <person name="Gautier V."/>
            <person name="Ament-Velasquez S.L."/>
            <person name="Kruys A."/>
            <person name="Hutchinson M.I."/>
            <person name="Powell A.J."/>
            <person name="Barry K."/>
            <person name="Miller A.N."/>
            <person name="Grigoriev I.V."/>
            <person name="Debuchy R."/>
            <person name="Gladieux P."/>
            <person name="Hiltunen Thoren M."/>
            <person name="Johannesson H."/>
        </authorList>
    </citation>
    <scope>NUCLEOTIDE SEQUENCE [LARGE SCALE GENOMIC DNA]</scope>
    <source>
        <strain evidence="2 3">FGSC 10403</strain>
    </source>
</reference>
<dbReference type="Proteomes" id="UP001285908">
    <property type="component" value="Unassembled WGS sequence"/>
</dbReference>
<name>A0AAJ0MP28_9PEZI</name>